<dbReference type="RefSeq" id="WP_341405608.1">
    <property type="nucleotide sequence ID" value="NZ_JBBUKT010000005.1"/>
</dbReference>
<sequence length="358" mass="39466">MFTTRYLALIPLVGLLLSAVEAEEGERAAMRQEAREALGGMFGKASLSINKVAAVEDPSLTRLFPHARFVRTSASVIVDPVTEHGARLEFVIYSHEDTRVVISMSGDRSGFAELCKKADVHLRDENEASQLAMAFAAIYRLGEPMVWSGGGGYLVRFGLSAGGKIWQHGSEFVFRCDEGKKVVEVTETQVPHDLGDADAVSVEKIKEAPREKTNVFALKRDWAPSVSGEEALEVEVPGAALIRIAAVRFGGSKAAVVVQVDEFFLEYREYQLAGKRWELSRKARLRELNGALSLRLKEVEMKRLGEATVRFGKQSLETSVGGWELAVVGRAFPREKDDSVQSFRLEGEAFVEVTDVEN</sequence>
<feature type="signal peptide" evidence="1">
    <location>
        <begin position="1"/>
        <end position="22"/>
    </location>
</feature>
<evidence type="ECO:0000313" key="2">
    <source>
        <dbReference type="EMBL" id="MEK7951851.1"/>
    </source>
</evidence>
<name>A0ABU9AVS7_9BACT</name>
<keyword evidence="3" id="KW-1185">Reference proteome</keyword>
<feature type="chain" id="PRO_5046827760" evidence="1">
    <location>
        <begin position="23"/>
        <end position="358"/>
    </location>
</feature>
<protein>
    <submittedName>
        <fullName evidence="2">Uncharacterized protein</fullName>
    </submittedName>
</protein>
<dbReference type="EMBL" id="JBBUKT010000005">
    <property type="protein sequence ID" value="MEK7951851.1"/>
    <property type="molecule type" value="Genomic_DNA"/>
</dbReference>
<dbReference type="Proteomes" id="UP001371305">
    <property type="component" value="Unassembled WGS sequence"/>
</dbReference>
<keyword evidence="1" id="KW-0732">Signal</keyword>
<comment type="caution">
    <text evidence="2">The sequence shown here is derived from an EMBL/GenBank/DDBJ whole genome shotgun (WGS) entry which is preliminary data.</text>
</comment>
<proteinExistence type="predicted"/>
<evidence type="ECO:0000256" key="1">
    <source>
        <dbReference type="SAM" id="SignalP"/>
    </source>
</evidence>
<organism evidence="2 3">
    <name type="scientific">Luteolibacter soli</name>
    <dbReference type="NCBI Taxonomy" id="3135280"/>
    <lineage>
        <taxon>Bacteria</taxon>
        <taxon>Pseudomonadati</taxon>
        <taxon>Verrucomicrobiota</taxon>
        <taxon>Verrucomicrobiia</taxon>
        <taxon>Verrucomicrobiales</taxon>
        <taxon>Verrucomicrobiaceae</taxon>
        <taxon>Luteolibacter</taxon>
    </lineage>
</organism>
<gene>
    <name evidence="2" type="ORF">WKV53_15150</name>
</gene>
<evidence type="ECO:0000313" key="3">
    <source>
        <dbReference type="Proteomes" id="UP001371305"/>
    </source>
</evidence>
<accession>A0ABU9AVS7</accession>
<reference evidence="2 3" key="1">
    <citation type="submission" date="2024-04" db="EMBL/GenBank/DDBJ databases">
        <title>Luteolibacter sp. isolated from soil.</title>
        <authorList>
            <person name="An J."/>
        </authorList>
    </citation>
    <scope>NUCLEOTIDE SEQUENCE [LARGE SCALE GENOMIC DNA]</scope>
    <source>
        <strain evidence="2 3">Y139</strain>
    </source>
</reference>